<accession>C2XPH4</accession>
<evidence type="ECO:0000313" key="1">
    <source>
        <dbReference type="EMBL" id="EEL72471.1"/>
    </source>
</evidence>
<organism evidence="1">
    <name type="scientific">Bacillus mycoides</name>
    <dbReference type="NCBI Taxonomy" id="1405"/>
    <lineage>
        <taxon>Bacteria</taxon>
        <taxon>Bacillati</taxon>
        <taxon>Bacillota</taxon>
        <taxon>Bacilli</taxon>
        <taxon>Bacillales</taxon>
        <taxon>Bacillaceae</taxon>
        <taxon>Bacillus</taxon>
        <taxon>Bacillus cereus group</taxon>
    </lineage>
</organism>
<proteinExistence type="predicted"/>
<dbReference type="RefSeq" id="WP_002063805.1">
    <property type="nucleotide sequence ID" value="NZ_CM000737.1"/>
</dbReference>
<evidence type="ECO:0008006" key="2">
    <source>
        <dbReference type="Google" id="ProtNLM"/>
    </source>
</evidence>
<sequence>MQYELFSVSGGHITTFESAWCFQEGEQVFVHDDNKKRNFIIIRLTHDLFQKNTHVIRLYCQEKKFMHKEKPLTV</sequence>
<protein>
    <recommendedName>
        <fullName evidence="2">Group-specific protein</fullName>
    </recommendedName>
</protein>
<dbReference type="HOGENOM" id="CLU_205064_0_0_9"/>
<comment type="caution">
    <text evidence="1">The sequence shown here is derived from an EMBL/GenBank/DDBJ whole genome shotgun (WGS) entry which is preliminary data.</text>
</comment>
<dbReference type="Proteomes" id="UP000001753">
    <property type="component" value="Chromosome"/>
</dbReference>
<dbReference type="EMBL" id="ACMP01000025">
    <property type="protein sequence ID" value="EEL72471.1"/>
    <property type="molecule type" value="Genomic_DNA"/>
</dbReference>
<reference evidence="1" key="1">
    <citation type="journal article" date="2012" name="Genome Res.">
        <title>Genomic characterization of the Bacillus cereus sensu lato species: Backdrop to the evolution of Bacillus anthracis.</title>
        <authorList>
            <person name="Zwick M.E."/>
            <person name="Joseph S.J."/>
            <person name="Didelot X."/>
            <person name="Chen P.E."/>
            <person name="Bishop-Lilly K.A."/>
            <person name="Stewart A.C."/>
            <person name="Willner K."/>
            <person name="Nolan N."/>
            <person name="Lentz S."/>
            <person name="Thomason M.K."/>
            <person name="Sozhamannan S."/>
            <person name="Mateczun A.J."/>
            <person name="Du L."/>
            <person name="Read T.D."/>
        </authorList>
    </citation>
    <scope>NUCLEOTIDE SEQUENCE [LARGE SCALE GENOMIC DNA]</scope>
    <source>
        <strain evidence="1">AH603</strain>
    </source>
</reference>
<gene>
    <name evidence="1" type="ORF">bcere0026_5750</name>
</gene>
<name>C2XPH4_BACMY</name>
<dbReference type="AlphaFoldDB" id="C2XPH4"/>